<evidence type="ECO:0000256" key="2">
    <source>
        <dbReference type="ARBA" id="ARBA00004430"/>
    </source>
</evidence>
<sequence>MKPLPWMNVDHLEAVLNLDRRDATAFQPLPFHYIEIAHFLFTAGTDEALASGIFGDNLTRIKDLVELVQKARMAKVLAGLSTLQGAMTVKLNNLAAMEINAVRPFFLGALDMFHEYQKDPDADAGHGNRDDQGTWYGEAARRTPKLLELPLPALSLIFDIAIKRHRIEARFLKSPAVRSWEKDPRNTLPLLCKSAPAACLAAGLWHDLSINLSSITAYRRPVFEGMIAARLGTARALDVSPPARVSFGIGTWNAWLLPHLTASAAPALQRLTLYYLRPEDLNIPQLPGSVEALALRFQGSAAADEDMLHQLSRLPHLTSLDIRVTWPALLAAFGPAAVPGSWSLIRKLTLRVGEPAPPGLDAGEALRGLSEACPRLASLALFLPAIQLPASLAGLHELRRLALHSPEALVEGLEALHQSPLLLLSVAGGARPPGLSSSFLRLELPESRLQEVMDQLGSLCSLRCLALRGRIAWDTGLTRTLRPAWPRLAVLQVACHSTVDVRLPAGLRVLRVQDTDGEQMMPGGNFGAKGRLDLCLPTSLQALDLVSSRRGVEWQDKRNPGTLRLLGLARHCRVHPELPAVERVVHSSLDFWEGAALLPGIQLSPDELAVLMDTREDA</sequence>
<evidence type="ECO:0000256" key="1">
    <source>
        <dbReference type="ARBA" id="ARBA00004123"/>
    </source>
</evidence>
<dbReference type="InterPro" id="IPR036224">
    <property type="entry name" value="GINS_bundle-like_dom_sf"/>
</dbReference>
<proteinExistence type="inferred from homology"/>
<comment type="subcellular location">
    <subcellularLocation>
        <location evidence="2">Cytoplasm</location>
        <location evidence="2">Cytoskeleton</location>
        <location evidence="2">Cilium axoneme</location>
    </subcellularLocation>
    <subcellularLocation>
        <location evidence="1">Nucleus</location>
    </subcellularLocation>
</comment>
<dbReference type="InterPro" id="IPR021151">
    <property type="entry name" value="GINS_A"/>
</dbReference>
<name>A0A3M7L557_AUXPR</name>
<dbReference type="SUPFAM" id="SSF158573">
    <property type="entry name" value="GINS helical bundle-like"/>
    <property type="match status" value="1"/>
</dbReference>
<organism evidence="7 8">
    <name type="scientific">Auxenochlorella protothecoides</name>
    <name type="common">Green microalga</name>
    <name type="synonym">Chlorella protothecoides</name>
    <dbReference type="NCBI Taxonomy" id="3075"/>
    <lineage>
        <taxon>Eukaryota</taxon>
        <taxon>Viridiplantae</taxon>
        <taxon>Chlorophyta</taxon>
        <taxon>core chlorophytes</taxon>
        <taxon>Trebouxiophyceae</taxon>
        <taxon>Chlorellales</taxon>
        <taxon>Chlorellaceae</taxon>
        <taxon>Auxenochlorella</taxon>
    </lineage>
</organism>
<dbReference type="GO" id="GO:0000811">
    <property type="term" value="C:GINS complex"/>
    <property type="evidence" value="ECO:0007669"/>
    <property type="project" value="TreeGrafter"/>
</dbReference>
<accession>A0A3M7L557</accession>
<protein>
    <recommendedName>
        <fullName evidence="6">GINS subunit domain-containing protein</fullName>
    </recommendedName>
</protein>
<evidence type="ECO:0000313" key="8">
    <source>
        <dbReference type="Proteomes" id="UP000279271"/>
    </source>
</evidence>
<feature type="domain" description="GINS subunit" evidence="6">
    <location>
        <begin position="6"/>
        <end position="115"/>
    </location>
</feature>
<dbReference type="Gene3D" id="3.80.10.10">
    <property type="entry name" value="Ribonuclease Inhibitor"/>
    <property type="match status" value="1"/>
</dbReference>
<dbReference type="Gene3D" id="1.20.58.1020">
    <property type="match status" value="1"/>
</dbReference>
<dbReference type="GO" id="GO:0006260">
    <property type="term" value="P:DNA replication"/>
    <property type="evidence" value="ECO:0007669"/>
    <property type="project" value="UniProtKB-KW"/>
</dbReference>
<dbReference type="CDD" id="cd11712">
    <property type="entry name" value="GINS_A_psf2"/>
    <property type="match status" value="1"/>
</dbReference>
<dbReference type="Pfam" id="PF05916">
    <property type="entry name" value="Sld5"/>
    <property type="match status" value="1"/>
</dbReference>
<evidence type="ECO:0000256" key="3">
    <source>
        <dbReference type="ARBA" id="ARBA00010565"/>
    </source>
</evidence>
<evidence type="ECO:0000256" key="5">
    <source>
        <dbReference type="ARBA" id="ARBA00023242"/>
    </source>
</evidence>
<dbReference type="InterPro" id="IPR032675">
    <property type="entry name" value="LRR_dom_sf"/>
</dbReference>
<evidence type="ECO:0000256" key="4">
    <source>
        <dbReference type="ARBA" id="ARBA00022705"/>
    </source>
</evidence>
<dbReference type="Proteomes" id="UP000279271">
    <property type="component" value="Unassembled WGS sequence"/>
</dbReference>
<comment type="similarity">
    <text evidence="3">Belongs to the GINS2/PSF2 family.</text>
</comment>
<comment type="caution">
    <text evidence="7">The sequence shown here is derived from an EMBL/GenBank/DDBJ whole genome shotgun (WGS) entry which is preliminary data.</text>
</comment>
<dbReference type="AlphaFoldDB" id="A0A3M7L557"/>
<dbReference type="InterPro" id="IPR007257">
    <property type="entry name" value="GINS_Psf2"/>
</dbReference>
<keyword evidence="5" id="KW-0539">Nucleus</keyword>
<dbReference type="PANTHER" id="PTHR12772">
    <property type="entry name" value="DNA REPLICATION COMPLEX GINS PROTEIN PSF2"/>
    <property type="match status" value="1"/>
</dbReference>
<evidence type="ECO:0000313" key="7">
    <source>
        <dbReference type="EMBL" id="RMZ56636.1"/>
    </source>
</evidence>
<dbReference type="PANTHER" id="PTHR12772:SF0">
    <property type="entry name" value="DNA REPLICATION COMPLEX GINS PROTEIN PSF2"/>
    <property type="match status" value="1"/>
</dbReference>
<gene>
    <name evidence="7" type="ORF">APUTEX25_002725</name>
</gene>
<dbReference type="EMBL" id="QOKY01000135">
    <property type="protein sequence ID" value="RMZ56636.1"/>
    <property type="molecule type" value="Genomic_DNA"/>
</dbReference>
<dbReference type="GO" id="GO:0005930">
    <property type="term" value="C:axoneme"/>
    <property type="evidence" value="ECO:0007669"/>
    <property type="project" value="UniProtKB-SubCell"/>
</dbReference>
<keyword evidence="4" id="KW-0235">DNA replication</keyword>
<evidence type="ECO:0000259" key="6">
    <source>
        <dbReference type="Pfam" id="PF05916"/>
    </source>
</evidence>
<reference evidence="8" key="1">
    <citation type="journal article" date="2018" name="Algal Res.">
        <title>Characterization of plant carbon substrate utilization by Auxenochlorella protothecoides.</title>
        <authorList>
            <person name="Vogler B.W."/>
            <person name="Starkenburg S.R."/>
            <person name="Sudasinghe N."/>
            <person name="Schambach J.Y."/>
            <person name="Rollin J.A."/>
            <person name="Pattathil S."/>
            <person name="Barry A.N."/>
        </authorList>
    </citation>
    <scope>NUCLEOTIDE SEQUENCE [LARGE SCALE GENOMIC DNA]</scope>
    <source>
        <strain evidence="8">UTEX 25</strain>
    </source>
</reference>
<dbReference type="GO" id="GO:0000727">
    <property type="term" value="P:double-strand break repair via break-induced replication"/>
    <property type="evidence" value="ECO:0007669"/>
    <property type="project" value="TreeGrafter"/>
</dbReference>